<keyword evidence="3" id="KW-0472">Membrane</keyword>
<sequence>MKNLFSKKLIAIMLVAIVAFVFVFKMYSEENAEKVKPVKKSYPPGVVFTFDDDYIEDWYNAEKLLRPLGWKATFFVTWYGSLTRDQKDKLRYLRDMGHDIAGHGYNHLNALKYSKEFGIPKYIEDDIIPLKAAMKKDGFDIHSFAYPDGARDAELDKELLKHFDIIRGTTYDEIPAAQQFCYYEGNRLVYGLGIDDDYKQFNIPYYKTLLDYAKAHDKIVIFYGHKTVENADEKLETPLSALEDLCKYAKEKGLKFYTIDDLSKL</sequence>
<dbReference type="CDD" id="cd10967">
    <property type="entry name" value="CE4_GLA_like_6s"/>
    <property type="match status" value="1"/>
</dbReference>
<dbReference type="Gene3D" id="3.20.20.370">
    <property type="entry name" value="Glycoside hydrolase/deacetylase"/>
    <property type="match status" value="1"/>
</dbReference>
<evidence type="ECO:0000256" key="2">
    <source>
        <dbReference type="ARBA" id="ARBA00022729"/>
    </source>
</evidence>
<protein>
    <submittedName>
        <fullName evidence="5">Peptidoglycan/xylan/chitin deacetylase (PgdA/CDA1 family)</fullName>
    </submittedName>
</protein>
<comment type="caution">
    <text evidence="5">The sequence shown here is derived from an EMBL/GenBank/DDBJ whole genome shotgun (WGS) entry which is preliminary data.</text>
</comment>
<evidence type="ECO:0000313" key="6">
    <source>
        <dbReference type="Proteomes" id="UP000561681"/>
    </source>
</evidence>
<evidence type="ECO:0000259" key="4">
    <source>
        <dbReference type="PROSITE" id="PS51677"/>
    </source>
</evidence>
<keyword evidence="3" id="KW-1133">Transmembrane helix</keyword>
<dbReference type="PROSITE" id="PS51677">
    <property type="entry name" value="NODB"/>
    <property type="match status" value="1"/>
</dbReference>
<gene>
    <name evidence="5" type="ORF">HNP37_002738</name>
</gene>
<keyword evidence="6" id="KW-1185">Reference proteome</keyword>
<feature type="domain" description="NodB homology" evidence="4">
    <location>
        <begin position="44"/>
        <end position="257"/>
    </location>
</feature>
<organism evidence="5 6">
    <name type="scientific">Flavobacterium nitrogenifigens</name>
    <dbReference type="NCBI Taxonomy" id="1617283"/>
    <lineage>
        <taxon>Bacteria</taxon>
        <taxon>Pseudomonadati</taxon>
        <taxon>Bacteroidota</taxon>
        <taxon>Flavobacteriia</taxon>
        <taxon>Flavobacteriales</taxon>
        <taxon>Flavobacteriaceae</taxon>
        <taxon>Flavobacterium</taxon>
    </lineage>
</organism>
<evidence type="ECO:0000256" key="1">
    <source>
        <dbReference type="ARBA" id="ARBA00004613"/>
    </source>
</evidence>
<dbReference type="Pfam" id="PF01522">
    <property type="entry name" value="Polysacc_deac_1"/>
    <property type="match status" value="1"/>
</dbReference>
<dbReference type="PANTHER" id="PTHR34216:SF3">
    <property type="entry name" value="POLY-BETA-1,6-N-ACETYL-D-GLUCOSAMINE N-DEACETYLASE"/>
    <property type="match status" value="1"/>
</dbReference>
<dbReference type="GO" id="GO:0005975">
    <property type="term" value="P:carbohydrate metabolic process"/>
    <property type="evidence" value="ECO:0007669"/>
    <property type="project" value="InterPro"/>
</dbReference>
<evidence type="ECO:0000313" key="5">
    <source>
        <dbReference type="EMBL" id="MBB4802663.1"/>
    </source>
</evidence>
<dbReference type="AlphaFoldDB" id="A0A7W7IYJ4"/>
<keyword evidence="2" id="KW-0732">Signal</keyword>
<name>A0A7W7IYJ4_9FLAO</name>
<dbReference type="PANTHER" id="PTHR34216">
    <property type="match status" value="1"/>
</dbReference>
<evidence type="ECO:0000256" key="3">
    <source>
        <dbReference type="SAM" id="Phobius"/>
    </source>
</evidence>
<keyword evidence="3" id="KW-0812">Transmembrane</keyword>
<dbReference type="GO" id="GO:0005576">
    <property type="term" value="C:extracellular region"/>
    <property type="evidence" value="ECO:0007669"/>
    <property type="project" value="UniProtKB-SubCell"/>
</dbReference>
<dbReference type="SUPFAM" id="SSF88713">
    <property type="entry name" value="Glycoside hydrolase/deacetylase"/>
    <property type="match status" value="1"/>
</dbReference>
<feature type="transmembrane region" description="Helical" evidence="3">
    <location>
        <begin position="9"/>
        <end position="27"/>
    </location>
</feature>
<reference evidence="5 6" key="1">
    <citation type="submission" date="2020-08" db="EMBL/GenBank/DDBJ databases">
        <title>Functional genomics of gut bacteria from endangered species of beetles.</title>
        <authorList>
            <person name="Carlos-Shanley C."/>
        </authorList>
    </citation>
    <scope>NUCLEOTIDE SEQUENCE [LARGE SCALE GENOMIC DNA]</scope>
    <source>
        <strain evidence="5 6">S00142</strain>
    </source>
</reference>
<dbReference type="InterPro" id="IPR011330">
    <property type="entry name" value="Glyco_hydro/deAcase_b/a-brl"/>
</dbReference>
<dbReference type="InterPro" id="IPR002509">
    <property type="entry name" value="NODB_dom"/>
</dbReference>
<dbReference type="InterPro" id="IPR051398">
    <property type="entry name" value="Polysacch_Deacetylase"/>
</dbReference>
<dbReference type="Proteomes" id="UP000561681">
    <property type="component" value="Unassembled WGS sequence"/>
</dbReference>
<dbReference type="EMBL" id="JACHLD010000004">
    <property type="protein sequence ID" value="MBB4802663.1"/>
    <property type="molecule type" value="Genomic_DNA"/>
</dbReference>
<dbReference type="RefSeq" id="WP_184162826.1">
    <property type="nucleotide sequence ID" value="NZ_JACHLD010000004.1"/>
</dbReference>
<proteinExistence type="predicted"/>
<accession>A0A7W7IYJ4</accession>
<dbReference type="GO" id="GO:0016810">
    <property type="term" value="F:hydrolase activity, acting on carbon-nitrogen (but not peptide) bonds"/>
    <property type="evidence" value="ECO:0007669"/>
    <property type="project" value="InterPro"/>
</dbReference>
<comment type="subcellular location">
    <subcellularLocation>
        <location evidence="1">Secreted</location>
    </subcellularLocation>
</comment>